<dbReference type="EMBL" id="LR746268">
    <property type="protein sequence ID" value="CAA7396339.1"/>
    <property type="molecule type" value="Genomic_DNA"/>
</dbReference>
<sequence length="75" mass="7997">MGRRVVSGGCHPAERKNSDFAALWGLSPDGEEGVAHTCPYRSKPLEPLLAAAPRLSFRPTCGPGWPAGPPHFAIF</sequence>
<gene>
    <name evidence="1" type="ORF">SI8410_05007002</name>
</gene>
<evidence type="ECO:0000313" key="1">
    <source>
        <dbReference type="EMBL" id="CAA7396339.1"/>
    </source>
</evidence>
<dbReference type="Proteomes" id="UP000663760">
    <property type="component" value="Chromosome 5"/>
</dbReference>
<keyword evidence="2" id="KW-1185">Reference proteome</keyword>
<accession>A0A7I8KEY1</accession>
<dbReference type="AlphaFoldDB" id="A0A7I8KEY1"/>
<evidence type="ECO:0000313" key="2">
    <source>
        <dbReference type="Proteomes" id="UP000663760"/>
    </source>
</evidence>
<name>A0A7I8KEY1_SPIIN</name>
<proteinExistence type="predicted"/>
<protein>
    <submittedName>
        <fullName evidence="1">Uncharacterized protein</fullName>
    </submittedName>
</protein>
<organism evidence="1 2">
    <name type="scientific">Spirodela intermedia</name>
    <name type="common">Intermediate duckweed</name>
    <dbReference type="NCBI Taxonomy" id="51605"/>
    <lineage>
        <taxon>Eukaryota</taxon>
        <taxon>Viridiplantae</taxon>
        <taxon>Streptophyta</taxon>
        <taxon>Embryophyta</taxon>
        <taxon>Tracheophyta</taxon>
        <taxon>Spermatophyta</taxon>
        <taxon>Magnoliopsida</taxon>
        <taxon>Liliopsida</taxon>
        <taxon>Araceae</taxon>
        <taxon>Lemnoideae</taxon>
        <taxon>Spirodela</taxon>
    </lineage>
</organism>
<reference evidence="1" key="1">
    <citation type="submission" date="2020-02" db="EMBL/GenBank/DDBJ databases">
        <authorList>
            <person name="Scholz U."/>
            <person name="Mascher M."/>
            <person name="Fiebig A."/>
        </authorList>
    </citation>
    <scope>NUCLEOTIDE SEQUENCE</scope>
</reference>